<keyword evidence="5 10" id="KW-1133">Transmembrane helix</keyword>
<feature type="transmembrane region" description="Helical" evidence="10">
    <location>
        <begin position="276"/>
        <end position="296"/>
    </location>
</feature>
<keyword evidence="6 10" id="KW-0472">Membrane</keyword>
<feature type="domain" description="Methyl-accepting transducer" evidence="11">
    <location>
        <begin position="354"/>
        <end position="597"/>
    </location>
</feature>
<evidence type="ECO:0000256" key="5">
    <source>
        <dbReference type="ARBA" id="ARBA00022989"/>
    </source>
</evidence>
<dbReference type="SUPFAM" id="SSF58104">
    <property type="entry name" value="Methyl-accepting chemotaxis protein (MCP) signaling domain"/>
    <property type="match status" value="1"/>
</dbReference>
<dbReference type="GO" id="GO:0004888">
    <property type="term" value="F:transmembrane signaling receptor activity"/>
    <property type="evidence" value="ECO:0007669"/>
    <property type="project" value="InterPro"/>
</dbReference>
<dbReference type="OrthoDB" id="13222at2"/>
<dbReference type="PRINTS" id="PR00260">
    <property type="entry name" value="CHEMTRNSDUCR"/>
</dbReference>
<evidence type="ECO:0000259" key="12">
    <source>
        <dbReference type="PROSITE" id="PS50885"/>
    </source>
</evidence>
<dbReference type="RefSeq" id="WP_072917218.1">
    <property type="nucleotide sequence ID" value="NZ_FRAR01000031.1"/>
</dbReference>
<dbReference type="CDD" id="cd18773">
    <property type="entry name" value="PDC1_HK_sensor"/>
    <property type="match status" value="1"/>
</dbReference>
<dbReference type="InterPro" id="IPR029151">
    <property type="entry name" value="Sensor-like_sf"/>
</dbReference>
<dbReference type="PROSITE" id="PS50111">
    <property type="entry name" value="CHEMOTAXIS_TRANSDUC_2"/>
    <property type="match status" value="1"/>
</dbReference>
<gene>
    <name evidence="13" type="ORF">SAMN02745123_03657</name>
</gene>
<proteinExistence type="inferred from homology"/>
<dbReference type="SUPFAM" id="SSF103190">
    <property type="entry name" value="Sensory domain-like"/>
    <property type="match status" value="2"/>
</dbReference>
<dbReference type="AlphaFoldDB" id="A0A1M6WJJ6"/>
<accession>A0A1M6WJJ6</accession>
<dbReference type="FunFam" id="1.10.287.950:FF:000001">
    <property type="entry name" value="Methyl-accepting chemotaxis sensory transducer"/>
    <property type="match status" value="1"/>
</dbReference>
<evidence type="ECO:0000256" key="8">
    <source>
        <dbReference type="ARBA" id="ARBA00029447"/>
    </source>
</evidence>
<dbReference type="Gene3D" id="3.30.450.20">
    <property type="entry name" value="PAS domain"/>
    <property type="match status" value="2"/>
</dbReference>
<dbReference type="STRING" id="1121421.SAMN02745123_03657"/>
<evidence type="ECO:0000256" key="3">
    <source>
        <dbReference type="ARBA" id="ARBA00022500"/>
    </source>
</evidence>
<reference evidence="14" key="1">
    <citation type="submission" date="2016-11" db="EMBL/GenBank/DDBJ databases">
        <authorList>
            <person name="Varghese N."/>
            <person name="Submissions S."/>
        </authorList>
    </citation>
    <scope>NUCLEOTIDE SEQUENCE [LARGE SCALE GENOMIC DNA]</scope>
    <source>
        <strain evidence="14">DSM 10349</strain>
    </source>
</reference>
<evidence type="ECO:0000256" key="9">
    <source>
        <dbReference type="PROSITE-ProRule" id="PRU00284"/>
    </source>
</evidence>
<evidence type="ECO:0000256" key="10">
    <source>
        <dbReference type="SAM" id="Phobius"/>
    </source>
</evidence>
<evidence type="ECO:0000313" key="14">
    <source>
        <dbReference type="Proteomes" id="UP000183997"/>
    </source>
</evidence>
<name>A0A1M6WJJ6_9FIRM</name>
<keyword evidence="14" id="KW-1185">Reference proteome</keyword>
<dbReference type="SMART" id="SM00304">
    <property type="entry name" value="HAMP"/>
    <property type="match status" value="1"/>
</dbReference>
<dbReference type="Pfam" id="PF02743">
    <property type="entry name" value="dCache_1"/>
    <property type="match status" value="1"/>
</dbReference>
<dbReference type="Proteomes" id="UP000183997">
    <property type="component" value="Unassembled WGS sequence"/>
</dbReference>
<dbReference type="CDD" id="cd12912">
    <property type="entry name" value="PDC2_MCP_like"/>
    <property type="match status" value="1"/>
</dbReference>
<dbReference type="InterPro" id="IPR033479">
    <property type="entry name" value="dCache_1"/>
</dbReference>
<dbReference type="Pfam" id="PF00672">
    <property type="entry name" value="HAMP"/>
    <property type="match status" value="1"/>
</dbReference>
<dbReference type="InterPro" id="IPR004090">
    <property type="entry name" value="Chemotax_Me-accpt_rcpt"/>
</dbReference>
<dbReference type="PROSITE" id="PS50885">
    <property type="entry name" value="HAMP"/>
    <property type="match status" value="1"/>
</dbReference>
<protein>
    <submittedName>
        <fullName evidence="13">Methyl-accepting chemotaxis protein</fullName>
    </submittedName>
</protein>
<evidence type="ECO:0000259" key="11">
    <source>
        <dbReference type="PROSITE" id="PS50111"/>
    </source>
</evidence>
<dbReference type="InterPro" id="IPR003660">
    <property type="entry name" value="HAMP_dom"/>
</dbReference>
<keyword evidence="3" id="KW-0145">Chemotaxis</keyword>
<dbReference type="PANTHER" id="PTHR32089:SF112">
    <property type="entry name" value="LYSOZYME-LIKE PROTEIN-RELATED"/>
    <property type="match status" value="1"/>
</dbReference>
<dbReference type="Pfam" id="PF00015">
    <property type="entry name" value="MCPsignal"/>
    <property type="match status" value="1"/>
</dbReference>
<evidence type="ECO:0000256" key="7">
    <source>
        <dbReference type="ARBA" id="ARBA00023224"/>
    </source>
</evidence>
<dbReference type="Gene3D" id="1.10.287.950">
    <property type="entry name" value="Methyl-accepting chemotaxis protein"/>
    <property type="match status" value="1"/>
</dbReference>
<keyword evidence="4 10" id="KW-0812">Transmembrane</keyword>
<feature type="domain" description="HAMP" evidence="12">
    <location>
        <begin position="297"/>
        <end position="349"/>
    </location>
</feature>
<comment type="similarity">
    <text evidence="8">Belongs to the methyl-accepting chemotaxis (MCP) protein family.</text>
</comment>
<evidence type="ECO:0000256" key="4">
    <source>
        <dbReference type="ARBA" id="ARBA00022692"/>
    </source>
</evidence>
<dbReference type="GO" id="GO:0006935">
    <property type="term" value="P:chemotaxis"/>
    <property type="evidence" value="ECO:0007669"/>
    <property type="project" value="UniProtKB-KW"/>
</dbReference>
<dbReference type="CDD" id="cd06225">
    <property type="entry name" value="HAMP"/>
    <property type="match status" value="1"/>
</dbReference>
<keyword evidence="2" id="KW-1003">Cell membrane</keyword>
<dbReference type="SMART" id="SM00283">
    <property type="entry name" value="MA"/>
    <property type="match status" value="1"/>
</dbReference>
<dbReference type="PANTHER" id="PTHR32089">
    <property type="entry name" value="METHYL-ACCEPTING CHEMOTAXIS PROTEIN MCPB"/>
    <property type="match status" value="1"/>
</dbReference>
<evidence type="ECO:0000256" key="6">
    <source>
        <dbReference type="ARBA" id="ARBA00023136"/>
    </source>
</evidence>
<evidence type="ECO:0000256" key="1">
    <source>
        <dbReference type="ARBA" id="ARBA00004651"/>
    </source>
</evidence>
<keyword evidence="7 9" id="KW-0807">Transducer</keyword>
<evidence type="ECO:0000256" key="2">
    <source>
        <dbReference type="ARBA" id="ARBA00022475"/>
    </source>
</evidence>
<evidence type="ECO:0000313" key="13">
    <source>
        <dbReference type="EMBL" id="SHK93897.1"/>
    </source>
</evidence>
<sequence>MKSLKVKLALFIAAILITSNVILASLSVISMSKEISKTVNENTKTLNLAVRDTINIFLETASNTVISLANSPEVRSYNQGQMLAIFRSLKEGNKNYLNVFYGDLEGKLTMYPVVELAADFDARTRNWYREAKEQNKLVFTEGYTDTATQKQVISVAAPVKNGQGDFIGVVGLDVSLEELNAMINKQKIGQSGYAYISDTKGKMLIHPDASRVGLNMADRNYVKNALAGKAGFDHYIDSQGSQKVVYYSSIPLTNWGLFVQQTESEAYTVAEEMTEYIALATLLILVVAILITTLFARSLVGTISNIEKGAGLVAQGDLTQNIASQRNDELGTLSQVINSMIGSLKELIGQVKTSAEGVSGTSASLTEITNQTTEANSKTTQEITQVAATIEQISAASQEVSASASEAIRRVHKGKEKVNEVTAAMGDIANSTDEVARSVQEVNEKSEEVGKIVELITQIAEQTNLLALNAAIEAARAGEQGRGFAVVADEVRKLAEQTSNATQNITSIISEMQRGTQDSVVKMQQGAAFVQKGGLAVGEVDVVFTEIHQMISGLTEQIEQTSVATQDINTNIQNVAALSEEQTASMEEVNSSIERLNEMGLELSQLVNRFKL</sequence>
<organism evidence="13 14">
    <name type="scientific">Desulforamulus aeronauticus DSM 10349</name>
    <dbReference type="NCBI Taxonomy" id="1121421"/>
    <lineage>
        <taxon>Bacteria</taxon>
        <taxon>Bacillati</taxon>
        <taxon>Bacillota</taxon>
        <taxon>Clostridia</taxon>
        <taxon>Eubacteriales</taxon>
        <taxon>Peptococcaceae</taxon>
        <taxon>Desulforamulus</taxon>
    </lineage>
</organism>
<comment type="subcellular location">
    <subcellularLocation>
        <location evidence="1">Cell membrane</location>
        <topology evidence="1">Multi-pass membrane protein</topology>
    </subcellularLocation>
</comment>
<dbReference type="CDD" id="cd11386">
    <property type="entry name" value="MCP_signal"/>
    <property type="match status" value="1"/>
</dbReference>
<dbReference type="InterPro" id="IPR004089">
    <property type="entry name" value="MCPsignal_dom"/>
</dbReference>
<dbReference type="EMBL" id="FRAR01000031">
    <property type="protein sequence ID" value="SHK93897.1"/>
    <property type="molecule type" value="Genomic_DNA"/>
</dbReference>
<dbReference type="GO" id="GO:0007165">
    <property type="term" value="P:signal transduction"/>
    <property type="evidence" value="ECO:0007669"/>
    <property type="project" value="UniProtKB-KW"/>
</dbReference>
<dbReference type="GO" id="GO:0005886">
    <property type="term" value="C:plasma membrane"/>
    <property type="evidence" value="ECO:0007669"/>
    <property type="project" value="UniProtKB-SubCell"/>
</dbReference>